<evidence type="ECO:0000256" key="1">
    <source>
        <dbReference type="SAM" id="Phobius"/>
    </source>
</evidence>
<dbReference type="AlphaFoldDB" id="A0A1Y6EYE6"/>
<dbReference type="InterPro" id="IPR018643">
    <property type="entry name" value="DUF2069_membrane"/>
</dbReference>
<feature type="transmembrane region" description="Helical" evidence="1">
    <location>
        <begin position="91"/>
        <end position="110"/>
    </location>
</feature>
<feature type="transmembrane region" description="Helical" evidence="1">
    <location>
        <begin position="36"/>
        <end position="53"/>
    </location>
</feature>
<organism evidence="2 3">
    <name type="scientific">Pseudidiomarina planktonica</name>
    <dbReference type="NCBI Taxonomy" id="1323738"/>
    <lineage>
        <taxon>Bacteria</taxon>
        <taxon>Pseudomonadati</taxon>
        <taxon>Pseudomonadota</taxon>
        <taxon>Gammaproteobacteria</taxon>
        <taxon>Alteromonadales</taxon>
        <taxon>Idiomarinaceae</taxon>
        <taxon>Pseudidiomarina</taxon>
    </lineage>
</organism>
<name>A0A1Y6EYE6_9GAMM</name>
<gene>
    <name evidence="2" type="ORF">SAMN06297229_1429</name>
</gene>
<keyword evidence="1" id="KW-1133">Transmembrane helix</keyword>
<dbReference type="EMBL" id="FXWH01000001">
    <property type="protein sequence ID" value="SMQ66060.1"/>
    <property type="molecule type" value="Genomic_DNA"/>
</dbReference>
<evidence type="ECO:0000313" key="2">
    <source>
        <dbReference type="EMBL" id="SMQ66060.1"/>
    </source>
</evidence>
<accession>A0A1Y6EYE6</accession>
<dbReference type="OrthoDB" id="5569826at2"/>
<dbReference type="Proteomes" id="UP000194450">
    <property type="component" value="Unassembled WGS sequence"/>
</dbReference>
<sequence length="128" mass="14540">MANTIKTLRYLALFSYCGLVIFVFAWHTLIAPSTMHSVWFQLLLYGLPLLFPLKGILQGKPYTHAWANFVLMWYFLHGLTVVYTSPEVRHLAIIEIILATGAFIGCTYYAQKQGRALGLGLKKKSEQD</sequence>
<keyword evidence="3" id="KW-1185">Reference proteome</keyword>
<reference evidence="3" key="1">
    <citation type="submission" date="2017-04" db="EMBL/GenBank/DDBJ databases">
        <authorList>
            <person name="Varghese N."/>
            <person name="Submissions S."/>
        </authorList>
    </citation>
    <scope>NUCLEOTIDE SEQUENCE [LARGE SCALE GENOMIC DNA]</scope>
</reference>
<keyword evidence="1" id="KW-0472">Membrane</keyword>
<protein>
    <submittedName>
        <fullName evidence="2">Uncharacterized membrane protein</fullName>
    </submittedName>
</protein>
<dbReference type="Pfam" id="PF09842">
    <property type="entry name" value="DUF2069"/>
    <property type="match status" value="1"/>
</dbReference>
<feature type="transmembrane region" description="Helical" evidence="1">
    <location>
        <begin position="7"/>
        <end position="30"/>
    </location>
</feature>
<dbReference type="RefSeq" id="WP_086434497.1">
    <property type="nucleotide sequence ID" value="NZ_FXWH01000001.1"/>
</dbReference>
<keyword evidence="1" id="KW-0812">Transmembrane</keyword>
<proteinExistence type="predicted"/>
<evidence type="ECO:0000313" key="3">
    <source>
        <dbReference type="Proteomes" id="UP000194450"/>
    </source>
</evidence>
<feature type="transmembrane region" description="Helical" evidence="1">
    <location>
        <begin position="65"/>
        <end position="85"/>
    </location>
</feature>